<dbReference type="EMBL" id="VDUY01000009">
    <property type="protein sequence ID" value="TXL62621.1"/>
    <property type="molecule type" value="Genomic_DNA"/>
</dbReference>
<protein>
    <submittedName>
        <fullName evidence="1">Acyl-CoA thioesterase</fullName>
    </submittedName>
</protein>
<proteinExistence type="predicted"/>
<dbReference type="Proteomes" id="UP000321548">
    <property type="component" value="Unassembled WGS sequence"/>
</dbReference>
<evidence type="ECO:0000313" key="1">
    <source>
        <dbReference type="EMBL" id="TXL62621.1"/>
    </source>
</evidence>
<dbReference type="PANTHER" id="PTHR31793:SF24">
    <property type="entry name" value="LONG-CHAIN ACYL-COA THIOESTERASE FADM"/>
    <property type="match status" value="1"/>
</dbReference>
<dbReference type="PANTHER" id="PTHR31793">
    <property type="entry name" value="4-HYDROXYBENZOYL-COA THIOESTERASE FAMILY MEMBER"/>
    <property type="match status" value="1"/>
</dbReference>
<gene>
    <name evidence="1" type="ORF">FHP08_17500</name>
</gene>
<name>A0A5C8NP72_9BURK</name>
<dbReference type="AlphaFoldDB" id="A0A5C8NP72"/>
<dbReference type="InterPro" id="IPR029069">
    <property type="entry name" value="HotDog_dom_sf"/>
</dbReference>
<evidence type="ECO:0000313" key="2">
    <source>
        <dbReference type="Proteomes" id="UP000321548"/>
    </source>
</evidence>
<dbReference type="SUPFAM" id="SSF54637">
    <property type="entry name" value="Thioesterase/thiol ester dehydrase-isomerase"/>
    <property type="match status" value="1"/>
</dbReference>
<accession>A0A5C8NP72</accession>
<comment type="caution">
    <text evidence="1">The sequence shown here is derived from an EMBL/GenBank/DDBJ whole genome shotgun (WGS) entry which is preliminary data.</text>
</comment>
<keyword evidence="2" id="KW-1185">Reference proteome</keyword>
<dbReference type="OrthoDB" id="9799036at2"/>
<dbReference type="GO" id="GO:0047617">
    <property type="term" value="F:fatty acyl-CoA hydrolase activity"/>
    <property type="evidence" value="ECO:0007669"/>
    <property type="project" value="TreeGrafter"/>
</dbReference>
<sequence>MTGSFHGDRPRVAGKRIDEERRPVFEMDIPIRWGDMDAMGHVNNTVYFRYLEQLRISWFDALGIGGRDDPHGPVIVNAHCSFIRELRYPGTVRGRMQVGEIGRSSFETIATLSRTDDPDTVYAEGGAKVVWVDRAMRKSTPLPDVIRKAIVVPVG</sequence>
<dbReference type="CDD" id="cd00586">
    <property type="entry name" value="4HBT"/>
    <property type="match status" value="1"/>
</dbReference>
<organism evidence="1 2">
    <name type="scientific">Zeimonas arvi</name>
    <dbReference type="NCBI Taxonomy" id="2498847"/>
    <lineage>
        <taxon>Bacteria</taxon>
        <taxon>Pseudomonadati</taxon>
        <taxon>Pseudomonadota</taxon>
        <taxon>Betaproteobacteria</taxon>
        <taxon>Burkholderiales</taxon>
        <taxon>Burkholderiaceae</taxon>
        <taxon>Zeimonas</taxon>
    </lineage>
</organism>
<dbReference type="Pfam" id="PF13279">
    <property type="entry name" value="4HBT_2"/>
    <property type="match status" value="1"/>
</dbReference>
<reference evidence="1 2" key="1">
    <citation type="submission" date="2019-06" db="EMBL/GenBank/DDBJ databases">
        <title>Quisquiliibacterium sp. nov., isolated from a maize field.</title>
        <authorList>
            <person name="Lin S.-Y."/>
            <person name="Tsai C.-F."/>
            <person name="Young C.-C."/>
        </authorList>
    </citation>
    <scope>NUCLEOTIDE SEQUENCE [LARGE SCALE GENOMIC DNA]</scope>
    <source>
        <strain evidence="1 2">CC-CFT501</strain>
    </source>
</reference>
<dbReference type="InterPro" id="IPR050563">
    <property type="entry name" value="4-hydroxybenzoyl-CoA_TE"/>
</dbReference>
<dbReference type="Gene3D" id="3.10.129.10">
    <property type="entry name" value="Hotdog Thioesterase"/>
    <property type="match status" value="1"/>
</dbReference>